<dbReference type="Pfam" id="PF00581">
    <property type="entry name" value="Rhodanese"/>
    <property type="match status" value="1"/>
</dbReference>
<dbReference type="SUPFAM" id="SSF52821">
    <property type="entry name" value="Rhodanese/Cell cycle control phosphatase"/>
    <property type="match status" value="1"/>
</dbReference>
<reference evidence="2 3" key="1">
    <citation type="submission" date="2019-04" db="EMBL/GenBank/DDBJ databases">
        <title>Pedobacter sp. AR-3-17 sp. nov., isolated from Arctic soil.</title>
        <authorList>
            <person name="Dahal R.H."/>
            <person name="Kim D.-U."/>
        </authorList>
    </citation>
    <scope>NUCLEOTIDE SEQUENCE [LARGE SCALE GENOMIC DNA]</scope>
    <source>
        <strain evidence="2 3">AR-3-17</strain>
    </source>
</reference>
<dbReference type="SMART" id="SM00450">
    <property type="entry name" value="RHOD"/>
    <property type="match status" value="1"/>
</dbReference>
<dbReference type="InterPro" id="IPR050229">
    <property type="entry name" value="GlpE_sulfurtransferase"/>
</dbReference>
<dbReference type="InterPro" id="IPR036873">
    <property type="entry name" value="Rhodanese-like_dom_sf"/>
</dbReference>
<dbReference type="PANTHER" id="PTHR43031">
    <property type="entry name" value="FAD-DEPENDENT OXIDOREDUCTASE"/>
    <property type="match status" value="1"/>
</dbReference>
<keyword evidence="3" id="KW-1185">Reference proteome</keyword>
<evidence type="ECO:0000313" key="2">
    <source>
        <dbReference type="EMBL" id="TKB97670.1"/>
    </source>
</evidence>
<dbReference type="OrthoDB" id="9808735at2"/>
<name>A0A4U1C0S3_9SPHI</name>
<comment type="caution">
    <text evidence="2">The sequence shown here is derived from an EMBL/GenBank/DDBJ whole genome shotgun (WGS) entry which is preliminary data.</text>
</comment>
<dbReference type="AlphaFoldDB" id="A0A4U1C0S3"/>
<accession>A0A4U1C0S3</accession>
<feature type="domain" description="Rhodanese" evidence="1">
    <location>
        <begin position="24"/>
        <end position="105"/>
    </location>
</feature>
<evidence type="ECO:0000313" key="3">
    <source>
        <dbReference type="Proteomes" id="UP000308181"/>
    </source>
</evidence>
<dbReference type="InterPro" id="IPR001763">
    <property type="entry name" value="Rhodanese-like_dom"/>
</dbReference>
<dbReference type="Gene3D" id="3.40.250.10">
    <property type="entry name" value="Rhodanese-like domain"/>
    <property type="match status" value="1"/>
</dbReference>
<protein>
    <submittedName>
        <fullName evidence="2">Rhodanese-like domain-containing protein</fullName>
    </submittedName>
</protein>
<dbReference type="RefSeq" id="WP_136826245.1">
    <property type="nucleotide sequence ID" value="NZ_SWBP01000003.1"/>
</dbReference>
<dbReference type="CDD" id="cd00158">
    <property type="entry name" value="RHOD"/>
    <property type="match status" value="1"/>
</dbReference>
<organism evidence="2 3">
    <name type="scientific">Pedobacter cryophilus</name>
    <dbReference type="NCBI Taxonomy" id="2571271"/>
    <lineage>
        <taxon>Bacteria</taxon>
        <taxon>Pseudomonadati</taxon>
        <taxon>Bacteroidota</taxon>
        <taxon>Sphingobacteriia</taxon>
        <taxon>Sphingobacteriales</taxon>
        <taxon>Sphingobacteriaceae</taxon>
        <taxon>Pedobacter</taxon>
    </lineage>
</organism>
<evidence type="ECO:0000259" key="1">
    <source>
        <dbReference type="PROSITE" id="PS50206"/>
    </source>
</evidence>
<dbReference type="Proteomes" id="UP000308181">
    <property type="component" value="Unassembled WGS sequence"/>
</dbReference>
<sequence>MFEMFFKKNLTDLDGQEFKNQLLADENAVLLDVRTAGEFQSGTILSAKNIDVMASDFNTKLSKLDKSKTYFVFCRSGNRSGNAVNMMKKEGFNAFNLVGGIGAFPKN</sequence>
<gene>
    <name evidence="2" type="ORF">FA046_09900</name>
</gene>
<proteinExistence type="predicted"/>
<dbReference type="EMBL" id="SWBP01000003">
    <property type="protein sequence ID" value="TKB97670.1"/>
    <property type="molecule type" value="Genomic_DNA"/>
</dbReference>
<dbReference type="PANTHER" id="PTHR43031:SF1">
    <property type="entry name" value="PYRIDINE NUCLEOTIDE-DISULPHIDE OXIDOREDUCTASE"/>
    <property type="match status" value="1"/>
</dbReference>
<dbReference type="PROSITE" id="PS50206">
    <property type="entry name" value="RHODANESE_3"/>
    <property type="match status" value="1"/>
</dbReference>